<dbReference type="NCBIfam" id="NF006684">
    <property type="entry name" value="PRK09229.1-5"/>
    <property type="match status" value="1"/>
</dbReference>
<dbReference type="Proteomes" id="UP000181897">
    <property type="component" value="Chromosome"/>
</dbReference>
<evidence type="ECO:0000256" key="2">
    <source>
        <dbReference type="ARBA" id="ARBA00022723"/>
    </source>
</evidence>
<reference evidence="7 8" key="1">
    <citation type="submission" date="2016-11" db="EMBL/GenBank/DDBJ databases">
        <title>Complete genome sequence of Sulfitobacter sp. AM1-D1, a toxic bacteria associated with marine dinoflagellate Alexandrium minutum in East China Sea.</title>
        <authorList>
            <person name="Yang Q."/>
            <person name="Zhang X."/>
            <person name="Tian X."/>
        </authorList>
    </citation>
    <scope>NUCLEOTIDE SEQUENCE [LARGE SCALE GENOMIC DNA]</scope>
    <source>
        <strain evidence="7 8">AM1-D1</strain>
    </source>
</reference>
<name>A0A1J0WI68_9RHOB</name>
<dbReference type="EMBL" id="CP018076">
    <property type="protein sequence ID" value="APE43997.1"/>
    <property type="molecule type" value="Genomic_DNA"/>
</dbReference>
<dbReference type="Pfam" id="PF01979">
    <property type="entry name" value="Amidohydro_1"/>
    <property type="match status" value="1"/>
</dbReference>
<dbReference type="InterPro" id="IPR010252">
    <property type="entry name" value="HutF"/>
</dbReference>
<dbReference type="OrthoDB" id="9796020at2"/>
<dbReference type="InterPro" id="IPR011059">
    <property type="entry name" value="Metal-dep_hydrolase_composite"/>
</dbReference>
<dbReference type="RefSeq" id="WP_071972334.1">
    <property type="nucleotide sequence ID" value="NZ_CP018076.1"/>
</dbReference>
<dbReference type="InterPro" id="IPR006680">
    <property type="entry name" value="Amidohydro-rel"/>
</dbReference>
<dbReference type="PANTHER" id="PTHR11271:SF48">
    <property type="entry name" value="AMIDOHYDROLASE-RELATED DOMAIN-CONTAINING PROTEIN"/>
    <property type="match status" value="1"/>
</dbReference>
<dbReference type="Gene3D" id="3.20.20.140">
    <property type="entry name" value="Metal-dependent hydrolases"/>
    <property type="match status" value="1"/>
</dbReference>
<keyword evidence="2" id="KW-0479">Metal-binding</keyword>
<keyword evidence="4" id="KW-0862">Zinc</keyword>
<organism evidence="7 8">
    <name type="scientific">Sulfitobacter alexandrii</name>
    <dbReference type="NCBI Taxonomy" id="1917485"/>
    <lineage>
        <taxon>Bacteria</taxon>
        <taxon>Pseudomonadati</taxon>
        <taxon>Pseudomonadota</taxon>
        <taxon>Alphaproteobacteria</taxon>
        <taxon>Rhodobacterales</taxon>
        <taxon>Roseobacteraceae</taxon>
        <taxon>Sulfitobacter</taxon>
    </lineage>
</organism>
<dbReference type="InterPro" id="IPR051607">
    <property type="entry name" value="Metallo-dep_hydrolases"/>
</dbReference>
<dbReference type="SUPFAM" id="SSF51556">
    <property type="entry name" value="Metallo-dependent hydrolases"/>
    <property type="match status" value="1"/>
</dbReference>
<dbReference type="GO" id="GO:0046872">
    <property type="term" value="F:metal ion binding"/>
    <property type="evidence" value="ECO:0007669"/>
    <property type="project" value="UniProtKB-KW"/>
</dbReference>
<evidence type="ECO:0000313" key="7">
    <source>
        <dbReference type="EMBL" id="APE43997.1"/>
    </source>
</evidence>
<feature type="domain" description="Amidohydrolase-related" evidence="5">
    <location>
        <begin position="46"/>
        <end position="426"/>
    </location>
</feature>
<comment type="cofactor">
    <cofactor evidence="1">
        <name>Zn(2+)</name>
        <dbReference type="ChEBI" id="CHEBI:29105"/>
    </cofactor>
</comment>
<dbReference type="KEGG" id="suam:BOO69_11695"/>
<evidence type="ECO:0000313" key="8">
    <source>
        <dbReference type="Proteomes" id="UP000181897"/>
    </source>
</evidence>
<dbReference type="InterPro" id="IPR032466">
    <property type="entry name" value="Metal_Hydrolase"/>
</dbReference>
<dbReference type="SUPFAM" id="SSF51338">
    <property type="entry name" value="Composite domain of metallo-dependent hydrolases"/>
    <property type="match status" value="1"/>
</dbReference>
<keyword evidence="3" id="KW-0378">Hydrolase</keyword>
<proteinExistence type="predicted"/>
<sequence length="453" mass="48774">MIMIHAGQALLADGWKTDVRLTLKDGIIEGVEEGAPPVAEDTRVDTLLPALGNLHSHAFQRAMAGMTEYRQAGQDSFWTWRALMYRFMDRMTPEQIEAIAAQVQVEMLEAGFASVGEFHYVHHQPGGVPYDNIAELSERIFAAASETGIGLTHLPVLYTYGGAGEAPLSEGQRRFGNDVDRFARLTGRAAAALRDLPPDARIGIAPHSLRATTPADLGRVVAAHGQGPIHIHIAEQPREVSDIEGWLGARPVAWLLDNQPVDARWCLIHATHMTRAETRDMARSGAVAGLCPITEANLGDGPFNGPDYVAAGGRFGIGSDSNVNISLTEELRTLEYSQRLRDTRRNVMIPGEGSVGAFLYAAAARGGARALDRDAGEIAPGRLADVVAIDSQTPALCGLPRDKVLDGLVFAARDGVVTDVWSAGRHVVTGGRHPRRDSVFAAYRKALSSLMSD</sequence>
<feature type="domain" description="Formimidoylglutamate deiminase N-terminal" evidence="6">
    <location>
        <begin position="1"/>
        <end position="43"/>
    </location>
</feature>
<dbReference type="NCBIfam" id="TIGR02022">
    <property type="entry name" value="hutF"/>
    <property type="match status" value="1"/>
</dbReference>
<evidence type="ECO:0000256" key="3">
    <source>
        <dbReference type="ARBA" id="ARBA00022801"/>
    </source>
</evidence>
<keyword evidence="8" id="KW-1185">Reference proteome</keyword>
<dbReference type="GO" id="GO:0005829">
    <property type="term" value="C:cytosol"/>
    <property type="evidence" value="ECO:0007669"/>
    <property type="project" value="TreeGrafter"/>
</dbReference>
<accession>A0A1J0WI68</accession>
<dbReference type="PANTHER" id="PTHR11271">
    <property type="entry name" value="GUANINE DEAMINASE"/>
    <property type="match status" value="1"/>
</dbReference>
<evidence type="ECO:0000259" key="5">
    <source>
        <dbReference type="Pfam" id="PF01979"/>
    </source>
</evidence>
<dbReference type="GO" id="GO:0019239">
    <property type="term" value="F:deaminase activity"/>
    <property type="evidence" value="ECO:0007669"/>
    <property type="project" value="TreeGrafter"/>
</dbReference>
<dbReference type="Gene3D" id="2.30.40.10">
    <property type="entry name" value="Urease, subunit C, domain 1"/>
    <property type="match status" value="1"/>
</dbReference>
<dbReference type="AlphaFoldDB" id="A0A1J0WI68"/>
<evidence type="ECO:0000256" key="4">
    <source>
        <dbReference type="ARBA" id="ARBA00022833"/>
    </source>
</evidence>
<protein>
    <submittedName>
        <fullName evidence="7">Formimidoylglutamate deiminase</fullName>
    </submittedName>
</protein>
<dbReference type="InterPro" id="IPR055156">
    <property type="entry name" value="HutF-like_N"/>
</dbReference>
<evidence type="ECO:0000259" key="6">
    <source>
        <dbReference type="Pfam" id="PF22429"/>
    </source>
</evidence>
<dbReference type="STRING" id="1917485.BOO69_11695"/>
<gene>
    <name evidence="7" type="ORF">BOO69_11695</name>
</gene>
<dbReference type="NCBIfam" id="NF006681">
    <property type="entry name" value="PRK09229.1-2"/>
    <property type="match status" value="1"/>
</dbReference>
<evidence type="ECO:0000256" key="1">
    <source>
        <dbReference type="ARBA" id="ARBA00001947"/>
    </source>
</evidence>
<dbReference type="Pfam" id="PF22429">
    <property type="entry name" value="HutF_N"/>
    <property type="match status" value="1"/>
</dbReference>